<dbReference type="PROSITE" id="PS50234">
    <property type="entry name" value="VWFA"/>
    <property type="match status" value="2"/>
</dbReference>
<evidence type="ECO:0000313" key="5">
    <source>
        <dbReference type="WBParaSite" id="EN70_10040"/>
    </source>
</evidence>
<dbReference type="Pfam" id="PF00092">
    <property type="entry name" value="VWA"/>
    <property type="match status" value="2"/>
</dbReference>
<evidence type="ECO:0000256" key="1">
    <source>
        <dbReference type="SAM" id="MobiDB-lite"/>
    </source>
</evidence>
<dbReference type="Gene3D" id="3.40.50.410">
    <property type="entry name" value="von Willebrand factor, type A domain"/>
    <property type="match status" value="2"/>
</dbReference>
<proteinExistence type="predicted"/>
<dbReference type="PRINTS" id="PR00453">
    <property type="entry name" value="VWFADOMAIN"/>
</dbReference>
<sequence>MDMTFRFAWFVLFISVCCAENDDFEGSGEGSGEGEDLLTPENLWQSSAVQQDDGGNDVLEFTGTYPAKEGCGVDLLFLLDTSGSLEQIYTKHINWTTQLTEALLTDKDQVHIAMIQYAETPTIEFSLDTYRNPRDITNHIMTINFHSGGTRTGKALLAAKVELFSEKKGARKNASKIIVLFTDGLSVDDPVKHAQQLREVEKVKIYVVYVGSDGFEYEMDRIAGGKSNIFGPHEFTRLKRILIDEVENAEMCESQKEWEIPTATIKTITNTTTRIESFQSSSKIATSTKLHTTSRTRTSATTYPTSHKSFTKDTQLKHKNRKIPARQLTVSEDQDAKVAETDARNKISDENTDEVPISMVNVDEQFVGAITIPQQSTFSKDRSENDEESENGVTLSKFTRKLRKGHPRVEVITSSTNYPFTEGRETSRPVDLTSSKTTSAPRHVTVQRISTARKSGKTGSAGSIEKSRGQCPREILFIVDSSGSVQRIYDQQKEYLLSLLNELQIGEGDQRVALIQFAGSSHQRVEWTFDTYKDIRDIAEALSQVRHFTGTTYIGRALENSVDVLETRRQGIPTTVILVSDGFSQDDASKPAEEIRRMPNVDFYAVSMSQLNNFEYLTKLTDDPSKVYVGPSRSEDLKRDLLSLIHCSM</sequence>
<keyword evidence="4" id="KW-1185">Reference proteome</keyword>
<feature type="compositionally biased region" description="Low complexity" evidence="1">
    <location>
        <begin position="293"/>
        <end position="306"/>
    </location>
</feature>
<dbReference type="OrthoDB" id="6132182at2759"/>
<name>A0A1I7V5B5_LOALO</name>
<feature type="region of interest" description="Disordered" evidence="1">
    <location>
        <begin position="419"/>
        <end position="466"/>
    </location>
</feature>
<dbReference type="InParanoid" id="A0A1I7V5B5"/>
<evidence type="ECO:0000259" key="3">
    <source>
        <dbReference type="PROSITE" id="PS50234"/>
    </source>
</evidence>
<dbReference type="eggNOG" id="ENOG502SNEB">
    <property type="taxonomic scope" value="Eukaryota"/>
</dbReference>
<evidence type="ECO:0000313" key="4">
    <source>
        <dbReference type="Proteomes" id="UP000095285"/>
    </source>
</evidence>
<dbReference type="FunCoup" id="A0A1I7V5B5">
    <property type="interactions" value="38"/>
</dbReference>
<gene>
    <name evidence="5" type="primary">LOAG_02391</name>
</gene>
<dbReference type="SMART" id="SM00327">
    <property type="entry name" value="VWA"/>
    <property type="match status" value="2"/>
</dbReference>
<protein>
    <submittedName>
        <fullName evidence="5">VWFA domain-containing protein</fullName>
    </submittedName>
</protein>
<feature type="signal peptide" evidence="2">
    <location>
        <begin position="1"/>
        <end position="19"/>
    </location>
</feature>
<feature type="chain" id="PRO_5009309820" evidence="2">
    <location>
        <begin position="20"/>
        <end position="649"/>
    </location>
</feature>
<dbReference type="PANTHER" id="PTHR24020:SF84">
    <property type="entry name" value="VWFA DOMAIN-CONTAINING PROTEIN"/>
    <property type="match status" value="1"/>
</dbReference>
<feature type="domain" description="VWFA" evidence="3">
    <location>
        <begin position="74"/>
        <end position="246"/>
    </location>
</feature>
<reference evidence="4" key="1">
    <citation type="submission" date="2012-04" db="EMBL/GenBank/DDBJ databases">
        <title>The Genome Sequence of Loa loa.</title>
        <authorList>
            <consortium name="The Broad Institute Genome Sequencing Platform"/>
            <consortium name="Broad Institute Genome Sequencing Center for Infectious Disease"/>
            <person name="Nutman T.B."/>
            <person name="Fink D.L."/>
            <person name="Russ C."/>
            <person name="Young S."/>
            <person name="Zeng Q."/>
            <person name="Gargeya S."/>
            <person name="Alvarado L."/>
            <person name="Berlin A."/>
            <person name="Chapman S.B."/>
            <person name="Chen Z."/>
            <person name="Freedman E."/>
            <person name="Gellesch M."/>
            <person name="Goldberg J."/>
            <person name="Griggs A."/>
            <person name="Gujja S."/>
            <person name="Heilman E.R."/>
            <person name="Heiman D."/>
            <person name="Howarth C."/>
            <person name="Mehta T."/>
            <person name="Neiman D."/>
            <person name="Pearson M."/>
            <person name="Roberts A."/>
            <person name="Saif S."/>
            <person name="Shea T."/>
            <person name="Shenoy N."/>
            <person name="Sisk P."/>
            <person name="Stolte C."/>
            <person name="Sykes S."/>
            <person name="White J."/>
            <person name="Yandava C."/>
            <person name="Haas B."/>
            <person name="Henn M.R."/>
            <person name="Nusbaum C."/>
            <person name="Birren B."/>
        </authorList>
    </citation>
    <scope>NUCLEOTIDE SEQUENCE [LARGE SCALE GENOMIC DNA]</scope>
</reference>
<dbReference type="InterPro" id="IPR050525">
    <property type="entry name" value="ECM_Assembly_Org"/>
</dbReference>
<feature type="region of interest" description="Disordered" evidence="1">
    <location>
        <begin position="286"/>
        <end position="320"/>
    </location>
</feature>
<dbReference type="Proteomes" id="UP000095285">
    <property type="component" value="Unassembled WGS sequence"/>
</dbReference>
<dbReference type="SUPFAM" id="SSF53300">
    <property type="entry name" value="vWA-like"/>
    <property type="match status" value="2"/>
</dbReference>
<feature type="compositionally biased region" description="Polar residues" evidence="1">
    <location>
        <begin position="447"/>
        <end position="461"/>
    </location>
</feature>
<dbReference type="WBParaSite" id="EN70_10040">
    <property type="protein sequence ID" value="EN70_10040"/>
    <property type="gene ID" value="EN70_10040"/>
</dbReference>
<evidence type="ECO:0000256" key="2">
    <source>
        <dbReference type="SAM" id="SignalP"/>
    </source>
</evidence>
<reference evidence="5" key="2">
    <citation type="submission" date="2016-11" db="UniProtKB">
        <authorList>
            <consortium name="WormBaseParasite"/>
        </authorList>
    </citation>
    <scope>IDENTIFICATION</scope>
</reference>
<accession>A0A1I7V5B5</accession>
<dbReference type="InterPro" id="IPR036465">
    <property type="entry name" value="vWFA_dom_sf"/>
</dbReference>
<dbReference type="InterPro" id="IPR002035">
    <property type="entry name" value="VWF_A"/>
</dbReference>
<keyword evidence="2" id="KW-0732">Signal</keyword>
<organism evidence="4 5">
    <name type="scientific">Loa loa</name>
    <name type="common">Eye worm</name>
    <name type="synonym">Filaria loa</name>
    <dbReference type="NCBI Taxonomy" id="7209"/>
    <lineage>
        <taxon>Eukaryota</taxon>
        <taxon>Metazoa</taxon>
        <taxon>Ecdysozoa</taxon>
        <taxon>Nematoda</taxon>
        <taxon>Chromadorea</taxon>
        <taxon>Rhabditida</taxon>
        <taxon>Spirurina</taxon>
        <taxon>Spiruromorpha</taxon>
        <taxon>Filarioidea</taxon>
        <taxon>Onchocercidae</taxon>
        <taxon>Loa</taxon>
    </lineage>
</organism>
<dbReference type="PANTHER" id="PTHR24020">
    <property type="entry name" value="COLLAGEN ALPHA"/>
    <property type="match status" value="1"/>
</dbReference>
<dbReference type="AlphaFoldDB" id="A0A1I7V5B5"/>
<feature type="domain" description="VWFA" evidence="3">
    <location>
        <begin position="474"/>
        <end position="645"/>
    </location>
</feature>